<proteinExistence type="predicted"/>
<evidence type="ECO:0000313" key="1">
    <source>
        <dbReference type="EMBL" id="RNF39592.1"/>
    </source>
</evidence>
<dbReference type="EMBL" id="RIAX01000005">
    <property type="protein sequence ID" value="RNF39592.1"/>
    <property type="molecule type" value="Genomic_DNA"/>
</dbReference>
<reference evidence="1 2" key="1">
    <citation type="journal article" date="2018" name="Int. J. Syst. Evol. Microbiol.">
        <title>Planococcus salinus sp. nov., a moderately halophilic bacterium isolated from a saline-alkali soil.</title>
        <authorList>
            <person name="Gan L."/>
        </authorList>
    </citation>
    <scope>NUCLEOTIDE SEQUENCE [LARGE SCALE GENOMIC DNA]</scope>
    <source>
        <strain evidence="1 2">LCB217</strain>
    </source>
</reference>
<comment type="caution">
    <text evidence="1">The sequence shown here is derived from an EMBL/GenBank/DDBJ whole genome shotgun (WGS) entry which is preliminary data.</text>
</comment>
<protein>
    <submittedName>
        <fullName evidence="1">Uncharacterized protein</fullName>
    </submittedName>
</protein>
<dbReference type="AlphaFoldDB" id="A0A3M8P7J5"/>
<dbReference type="Proteomes" id="UP000275473">
    <property type="component" value="Unassembled WGS sequence"/>
</dbReference>
<dbReference type="RefSeq" id="WP_123165292.1">
    <property type="nucleotide sequence ID" value="NZ_RIAX01000005.1"/>
</dbReference>
<dbReference type="OrthoDB" id="2986371at2"/>
<gene>
    <name evidence="1" type="ORF">EEX84_08960</name>
</gene>
<evidence type="ECO:0000313" key="2">
    <source>
        <dbReference type="Proteomes" id="UP000275473"/>
    </source>
</evidence>
<sequence>MIISEYAIEQELVNRFIKYTSKHPLTIEGKERRLFIWGYEILLVDGKGDYNAGILDLLGTDEDGEVWLIEAKLCNNTEWNSTIWTNQIGLYAKSLQKRTEQELVLGARRYIVKESAGTVFPEFIPANTESLVEAFCHWALFLNKDYSKGLDLYESTFKKIKAGELIQCVLSDQFNEEIWTNRPKEDNFSSAYITFQNNTPHVLFTKNASSVQKEESEYLRYGTWKSFMKQKQEIVPTPDKIPLLLADSVIPTYEQILSFMKELSWNGNCTPNKKAFRFDLPTVHGPGLRIHIGWIDADGQQDIRYRTAYQYGLKFNIDFRHFKRETDAALWEVGYELAKELAKTARYNIRGGEFKILNPYWTAEKVKNLKWDGEMYRFISQTNRDYIGLEEEQRDLENAFQFLRKVIVH</sequence>
<organism evidence="1 2">
    <name type="scientific">Planococcus salinus</name>
    <dbReference type="NCBI Taxonomy" id="1848460"/>
    <lineage>
        <taxon>Bacteria</taxon>
        <taxon>Bacillati</taxon>
        <taxon>Bacillota</taxon>
        <taxon>Bacilli</taxon>
        <taxon>Bacillales</taxon>
        <taxon>Caryophanaceae</taxon>
        <taxon>Planococcus</taxon>
    </lineage>
</organism>
<name>A0A3M8P7J5_9BACL</name>
<keyword evidence="2" id="KW-1185">Reference proteome</keyword>
<accession>A0A3M8P7J5</accession>